<keyword evidence="4" id="KW-1185">Reference proteome</keyword>
<protein>
    <submittedName>
        <fullName evidence="3">ABC transporter substrate-binding protein</fullName>
    </submittedName>
</protein>
<dbReference type="PIRSF" id="PIRSF002741">
    <property type="entry name" value="MppA"/>
    <property type="match status" value="1"/>
</dbReference>
<evidence type="ECO:0000313" key="3">
    <source>
        <dbReference type="EMBL" id="MBF8188194.1"/>
    </source>
</evidence>
<name>A0A931EXX7_9ACTN</name>
<feature type="domain" description="Solute-binding protein family 5" evidence="2">
    <location>
        <begin position="92"/>
        <end position="469"/>
    </location>
</feature>
<organism evidence="3 4">
    <name type="scientific">Nonomuraea cypriaca</name>
    <dbReference type="NCBI Taxonomy" id="1187855"/>
    <lineage>
        <taxon>Bacteria</taxon>
        <taxon>Bacillati</taxon>
        <taxon>Actinomycetota</taxon>
        <taxon>Actinomycetes</taxon>
        <taxon>Streptosporangiales</taxon>
        <taxon>Streptosporangiaceae</taxon>
        <taxon>Nonomuraea</taxon>
    </lineage>
</organism>
<comment type="caution">
    <text evidence="3">The sequence shown here is derived from an EMBL/GenBank/DDBJ whole genome shotgun (WGS) entry which is preliminary data.</text>
</comment>
<evidence type="ECO:0000259" key="2">
    <source>
        <dbReference type="Pfam" id="PF00496"/>
    </source>
</evidence>
<feature type="chain" id="PRO_5038780702" evidence="1">
    <location>
        <begin position="21"/>
        <end position="561"/>
    </location>
</feature>
<accession>A0A931EXX7</accession>
<evidence type="ECO:0000313" key="4">
    <source>
        <dbReference type="Proteomes" id="UP000605361"/>
    </source>
</evidence>
<dbReference type="GO" id="GO:0015833">
    <property type="term" value="P:peptide transport"/>
    <property type="evidence" value="ECO:0007669"/>
    <property type="project" value="TreeGrafter"/>
</dbReference>
<dbReference type="PANTHER" id="PTHR30290:SF83">
    <property type="entry name" value="ABC TRANSPORTER SUBSTRATE-BINDING PROTEIN"/>
    <property type="match status" value="1"/>
</dbReference>
<sequence>MRRSAALASVTLTAALTLTACGGGGAAPAAGGGAATSTAAPATGGTLRFLTNADFSHLDPARGWDGGVNNFYRLIYRGLTTVGAGPGAESTKIVPDLATDTGKPSADHKTWTYTLKDNVFFEDGTPITSEAVKFGFSRSFDPEAGIGSPYAKLLLDAPKDYKGPYLSGDLDTIETPDDKTVIFHLKKSFPDFPSALTLPNFVPFPKGTGAAAAFDSKPIASGPYKVESYRRGSSLKLVRNPYWKPETDPVRAAKPDVFEWTSGLDPATIDERMLAGQGTDTDAIMAIIQSSTVARVQAPQLKARTLSGLTGCTTYMSLNMTKKNLDDVRVRQAINYAVDKDTVVAAQGGSTLSAKATAIQPPTIAGRVEYDPYPRNVETAKKLLAEAGLAGGFSMTLDARNDPKMQAIAVAIQEALKQVNINVKINNVDVSTFYEVIGTPAQQHDAAVTGWCPDWASGATFLPPLFDGRQIVDKGNQNLAQINDKAINARIDEIAAMPEVEQANAAYGALDKQIMEQAPIVPLTYEKHVTITGSNIAGAYLSASFSGGIDLVSVGLAKPKK</sequence>
<dbReference type="Proteomes" id="UP000605361">
    <property type="component" value="Unassembled WGS sequence"/>
</dbReference>
<dbReference type="AlphaFoldDB" id="A0A931EXX7"/>
<feature type="signal peptide" evidence="1">
    <location>
        <begin position="1"/>
        <end position="20"/>
    </location>
</feature>
<dbReference type="RefSeq" id="WP_195897147.1">
    <property type="nucleotide sequence ID" value="NZ_JADOGI010000061.1"/>
</dbReference>
<dbReference type="InterPro" id="IPR030678">
    <property type="entry name" value="Peptide/Ni-bd"/>
</dbReference>
<dbReference type="GO" id="GO:0042597">
    <property type="term" value="C:periplasmic space"/>
    <property type="evidence" value="ECO:0007669"/>
    <property type="project" value="UniProtKB-ARBA"/>
</dbReference>
<dbReference type="CDD" id="cd08506">
    <property type="entry name" value="PBP2_clavulanate_OppA2"/>
    <property type="match status" value="1"/>
</dbReference>
<reference evidence="3" key="1">
    <citation type="submission" date="2020-11" db="EMBL/GenBank/DDBJ databases">
        <title>Whole-genome analyses of Nonomuraea sp. K274.</title>
        <authorList>
            <person name="Veyisoglu A."/>
        </authorList>
    </citation>
    <scope>NUCLEOTIDE SEQUENCE</scope>
    <source>
        <strain evidence="3">K274</strain>
    </source>
</reference>
<evidence type="ECO:0000256" key="1">
    <source>
        <dbReference type="SAM" id="SignalP"/>
    </source>
</evidence>
<proteinExistence type="predicted"/>
<dbReference type="Pfam" id="PF00496">
    <property type="entry name" value="SBP_bac_5"/>
    <property type="match status" value="1"/>
</dbReference>
<dbReference type="EMBL" id="JADOGI010000061">
    <property type="protein sequence ID" value="MBF8188194.1"/>
    <property type="molecule type" value="Genomic_DNA"/>
</dbReference>
<gene>
    <name evidence="3" type="ORF">ITP53_21165</name>
</gene>
<dbReference type="InterPro" id="IPR039424">
    <property type="entry name" value="SBP_5"/>
</dbReference>
<dbReference type="Gene3D" id="3.10.105.10">
    <property type="entry name" value="Dipeptide-binding Protein, Domain 3"/>
    <property type="match status" value="1"/>
</dbReference>
<dbReference type="GO" id="GO:1904680">
    <property type="term" value="F:peptide transmembrane transporter activity"/>
    <property type="evidence" value="ECO:0007669"/>
    <property type="project" value="TreeGrafter"/>
</dbReference>
<dbReference type="GO" id="GO:0043190">
    <property type="term" value="C:ATP-binding cassette (ABC) transporter complex"/>
    <property type="evidence" value="ECO:0007669"/>
    <property type="project" value="InterPro"/>
</dbReference>
<dbReference type="SUPFAM" id="SSF53850">
    <property type="entry name" value="Periplasmic binding protein-like II"/>
    <property type="match status" value="1"/>
</dbReference>
<dbReference type="InterPro" id="IPR000914">
    <property type="entry name" value="SBP_5_dom"/>
</dbReference>
<dbReference type="Gene3D" id="3.40.190.10">
    <property type="entry name" value="Periplasmic binding protein-like II"/>
    <property type="match status" value="1"/>
</dbReference>
<keyword evidence="1" id="KW-0732">Signal</keyword>
<dbReference type="PANTHER" id="PTHR30290">
    <property type="entry name" value="PERIPLASMIC BINDING COMPONENT OF ABC TRANSPORTER"/>
    <property type="match status" value="1"/>
</dbReference>
<dbReference type="PROSITE" id="PS51257">
    <property type="entry name" value="PROKAR_LIPOPROTEIN"/>
    <property type="match status" value="1"/>
</dbReference>